<reference evidence="10" key="1">
    <citation type="submission" date="2016-10" db="EMBL/GenBank/DDBJ databases">
        <authorList>
            <person name="Varghese N."/>
            <person name="Submissions S."/>
        </authorList>
    </citation>
    <scope>NUCLEOTIDE SEQUENCE [LARGE SCALE GENOMIC DNA]</scope>
    <source>
        <strain evidence="10">DSM 3384</strain>
    </source>
</reference>
<dbReference type="EMBL" id="FNLL01000010">
    <property type="protein sequence ID" value="SDU49386.1"/>
    <property type="molecule type" value="Genomic_DNA"/>
</dbReference>
<dbReference type="Pfam" id="PF03710">
    <property type="entry name" value="GlnE"/>
    <property type="match status" value="2"/>
</dbReference>
<dbReference type="SUPFAM" id="SSF81301">
    <property type="entry name" value="Nucleotidyltransferase"/>
    <property type="match status" value="2"/>
</dbReference>
<dbReference type="CDD" id="cd05401">
    <property type="entry name" value="NT_GlnE_GlnD_like"/>
    <property type="match status" value="2"/>
</dbReference>
<evidence type="ECO:0000313" key="9">
    <source>
        <dbReference type="EMBL" id="SDU49386.1"/>
    </source>
</evidence>
<keyword evidence="1 9" id="KW-0808">Transferase</keyword>
<dbReference type="InterPro" id="IPR023057">
    <property type="entry name" value="GlnE"/>
</dbReference>
<evidence type="ECO:0000256" key="3">
    <source>
        <dbReference type="ARBA" id="ARBA00022741"/>
    </source>
</evidence>
<dbReference type="GO" id="GO:0008882">
    <property type="term" value="F:[glutamate-ammonia-ligase] adenylyltransferase activity"/>
    <property type="evidence" value="ECO:0007669"/>
    <property type="project" value="InterPro"/>
</dbReference>
<dbReference type="Gene3D" id="1.20.120.1510">
    <property type="match status" value="1"/>
</dbReference>
<sequence length="966" mass="110476">MDHSLIDNVFPDLDKDLLKIEKNREAAFRESLEKSGHKIDMDADVTCDLIRMLLFSEYFASAITRNPGIFKDLIESEDLFKSYSRKTYAIKLEKKISIGMDESMAKQILLQTKLYESIRIAWRDLTGNALLEETLCDLSNLADAIVATTMSVIYDSLCESYGMPVDSQGNFQRIIVLGMGKLGAGELNFSSDIDLIFVYPEQGYTNGENIISNEEFFTKLCRRFLKFFSAGSHEINFYRLDTRLRPYGDSGPLVMSAAAFEEYYQAQGREWERYAMIKARPVAGDIEAGFKLLKMLNSFIYRRYFDYGSFDSFRDMKHRIMLQVKNKKLKHNIKLGAGGIREIEFFGQLFQLIRGGVEPKLQERKILKVLDLLQIHHCIDETTKNDLKNAYLFLRIVENRLQAYGDLQTHDIPQKPDQQKILALSTGYDSWDDFAGVLNDHMQKVHAHFNLLLVTEEQDKPDKETQNLKEIWSNINDPQFAADAVTISGFKEPKRMLGLLRSLEEHPNTKRLTPNGRKKLARLMPVLLKKISEQNDPDTILSKLIDLIITIERRTCYLSLLIENKKALKSLINLAKKSPWIISFFSKHPALMDELMHPATLYFPPGKKALEKEMQIRMASIPPGDIEFLLEQLCIFRQINMLRVSAADVSGSYPLMKVSDHLTYIAETVLAQVLQISWNIVTQKYGIPEGISGESLDHCGFAIVAYGKVGGLEMGYKSDIDIVFLHTDVSGTTHGGEKSIDTIRFYSNLGQRIINALTMHTPAGTLYGADMRLRPGGASGMIVSHIDAFEEYMETQAWTWEHQALIRARPVAGDKLLCSRFNDIRNAVLTKKRDASTLKKEVGDMRERMRDERLTYKKDCFDLKQSRGGIVDIEFLVQHQILKHAHDCPDLIIWTDNIRLLESLDGEGIITGCESERLQNAYLVMRKAIHRLNLQEKSLEIPQTCFSEARGHVIEIYDRYLTDHQE</sequence>
<dbReference type="PANTHER" id="PTHR30621:SF0">
    <property type="entry name" value="BIFUNCTIONAL GLUTAMINE SYNTHETASE ADENYLYLTRANSFERASE_ADENYLYL-REMOVING ENZYME"/>
    <property type="match status" value="1"/>
</dbReference>
<dbReference type="InterPro" id="IPR005190">
    <property type="entry name" value="GlnE_rpt_dom"/>
</dbReference>
<keyword evidence="3" id="KW-0547">Nucleotide-binding</keyword>
<dbReference type="GO" id="GO:0005829">
    <property type="term" value="C:cytosol"/>
    <property type="evidence" value="ECO:0007669"/>
    <property type="project" value="TreeGrafter"/>
</dbReference>
<keyword evidence="2 9" id="KW-0548">Nucleotidyltransferase</keyword>
<dbReference type="RefSeq" id="WP_092236250.1">
    <property type="nucleotide sequence ID" value="NZ_FNLL01000010.1"/>
</dbReference>
<dbReference type="HAMAP" id="MF_00802">
    <property type="entry name" value="GlnE"/>
    <property type="match status" value="1"/>
</dbReference>
<evidence type="ECO:0000259" key="8">
    <source>
        <dbReference type="Pfam" id="PF08335"/>
    </source>
</evidence>
<evidence type="ECO:0000256" key="6">
    <source>
        <dbReference type="ARBA" id="ARBA00023268"/>
    </source>
</evidence>
<evidence type="ECO:0000313" key="10">
    <source>
        <dbReference type="Proteomes" id="UP000199608"/>
    </source>
</evidence>
<evidence type="ECO:0000256" key="4">
    <source>
        <dbReference type="ARBA" id="ARBA00022840"/>
    </source>
</evidence>
<organism evidence="9 10">
    <name type="scientific">Desulfobacula phenolica</name>
    <dbReference type="NCBI Taxonomy" id="90732"/>
    <lineage>
        <taxon>Bacteria</taxon>
        <taxon>Pseudomonadati</taxon>
        <taxon>Thermodesulfobacteriota</taxon>
        <taxon>Desulfobacteria</taxon>
        <taxon>Desulfobacterales</taxon>
        <taxon>Desulfobacteraceae</taxon>
        <taxon>Desulfobacula</taxon>
    </lineage>
</organism>
<evidence type="ECO:0000256" key="1">
    <source>
        <dbReference type="ARBA" id="ARBA00022679"/>
    </source>
</evidence>
<dbReference type="GO" id="GO:0000820">
    <property type="term" value="P:regulation of glutamine family amino acid metabolic process"/>
    <property type="evidence" value="ECO:0007669"/>
    <property type="project" value="TreeGrafter"/>
</dbReference>
<feature type="domain" description="Glutamate-ammonia ligase adenylyltransferase repeated" evidence="7">
    <location>
        <begin position="569"/>
        <end position="822"/>
    </location>
</feature>
<dbReference type="SUPFAM" id="SSF81593">
    <property type="entry name" value="Nucleotidyltransferase substrate binding subunit/domain"/>
    <property type="match status" value="2"/>
</dbReference>
<dbReference type="Gene3D" id="3.30.460.10">
    <property type="entry name" value="Beta Polymerase, domain 2"/>
    <property type="match status" value="2"/>
</dbReference>
<dbReference type="Proteomes" id="UP000199608">
    <property type="component" value="Unassembled WGS sequence"/>
</dbReference>
<dbReference type="InterPro" id="IPR043519">
    <property type="entry name" value="NT_sf"/>
</dbReference>
<dbReference type="NCBIfam" id="NF008292">
    <property type="entry name" value="PRK11072.1"/>
    <property type="match status" value="1"/>
</dbReference>
<feature type="domain" description="Glutamate-ammonia ligase adenylyltransferase repeated" evidence="7">
    <location>
        <begin position="48"/>
        <end position="293"/>
    </location>
</feature>
<name>A0A1H2IZQ5_9BACT</name>
<dbReference type="PANTHER" id="PTHR30621">
    <property type="entry name" value="GLUTAMINE SYNTHETASE ADENYLYLTRANSFERASE"/>
    <property type="match status" value="1"/>
</dbReference>
<protein>
    <submittedName>
        <fullName evidence="9">Glutamate-ammonia-ligase adenylyltransferase</fullName>
    </submittedName>
</protein>
<dbReference type="FunFam" id="1.20.120.330:FF:000005">
    <property type="entry name" value="Bifunctional glutamine synthetase adenylyltransferase/adenylyl-removing enzyme"/>
    <property type="match status" value="1"/>
</dbReference>
<dbReference type="FunFam" id="3.30.460.10:FF:000009">
    <property type="entry name" value="Bifunctional glutamine synthetase adenylyltransferase/adenylyl-removing enzyme"/>
    <property type="match status" value="1"/>
</dbReference>
<feature type="domain" description="PII-uridylyltransferase/Glutamine-synthetase adenylyltransferase" evidence="8">
    <location>
        <begin position="845"/>
        <end position="937"/>
    </location>
</feature>
<evidence type="ECO:0000256" key="5">
    <source>
        <dbReference type="ARBA" id="ARBA00022842"/>
    </source>
</evidence>
<gene>
    <name evidence="9" type="ORF">SAMN04487931_11027</name>
</gene>
<dbReference type="AlphaFoldDB" id="A0A1H2IZQ5"/>
<dbReference type="Pfam" id="PF08335">
    <property type="entry name" value="GlnD_UR_UTase"/>
    <property type="match status" value="2"/>
</dbReference>
<keyword evidence="9" id="KW-0436">Ligase</keyword>
<dbReference type="GO" id="GO:0016874">
    <property type="term" value="F:ligase activity"/>
    <property type="evidence" value="ECO:0007669"/>
    <property type="project" value="UniProtKB-KW"/>
</dbReference>
<dbReference type="GO" id="GO:0005524">
    <property type="term" value="F:ATP binding"/>
    <property type="evidence" value="ECO:0007669"/>
    <property type="project" value="UniProtKB-KW"/>
</dbReference>
<dbReference type="InterPro" id="IPR013546">
    <property type="entry name" value="PII_UdlTrfase/GS_AdlTrfase"/>
</dbReference>
<evidence type="ECO:0000259" key="7">
    <source>
        <dbReference type="Pfam" id="PF03710"/>
    </source>
</evidence>
<keyword evidence="5" id="KW-0460">Magnesium</keyword>
<keyword evidence="4" id="KW-0067">ATP-binding</keyword>
<feature type="domain" description="PII-uridylyltransferase/Glutamine-synthetase adenylyltransferase" evidence="8">
    <location>
        <begin position="316"/>
        <end position="452"/>
    </location>
</feature>
<keyword evidence="10" id="KW-1185">Reference proteome</keyword>
<proteinExistence type="inferred from homology"/>
<evidence type="ECO:0000256" key="2">
    <source>
        <dbReference type="ARBA" id="ARBA00022695"/>
    </source>
</evidence>
<accession>A0A1H2IZQ5</accession>
<keyword evidence="6" id="KW-0511">Multifunctional enzyme</keyword>
<dbReference type="Gene3D" id="1.20.120.330">
    <property type="entry name" value="Nucleotidyltransferases domain 2"/>
    <property type="match status" value="2"/>
</dbReference>